<evidence type="ECO:0000313" key="2">
    <source>
        <dbReference type="EMBL" id="TXR53876.1"/>
    </source>
</evidence>
<comment type="caution">
    <text evidence="2">The sequence shown here is derived from an EMBL/GenBank/DDBJ whole genome shotgun (WGS) entry which is preliminary data.</text>
</comment>
<dbReference type="EMBL" id="VKAD01000001">
    <property type="protein sequence ID" value="TXR53876.1"/>
    <property type="molecule type" value="Genomic_DNA"/>
</dbReference>
<organism evidence="2 3">
    <name type="scientific">Reinekea thalattae</name>
    <dbReference type="NCBI Taxonomy" id="2593301"/>
    <lineage>
        <taxon>Bacteria</taxon>
        <taxon>Pseudomonadati</taxon>
        <taxon>Pseudomonadota</taxon>
        <taxon>Gammaproteobacteria</taxon>
        <taxon>Oceanospirillales</taxon>
        <taxon>Saccharospirillaceae</taxon>
        <taxon>Reinekea</taxon>
    </lineage>
</organism>
<sequence>MNFDELASNMTADIYQRLKESVELGRWPTGGELSKEQKALCLEAILKYEIAQQIPVEQRTGYLPSNSCGPANEVDTIDSINLPTGGEE</sequence>
<dbReference type="AlphaFoldDB" id="A0A5C8ZAG3"/>
<name>A0A5C8ZAG3_9GAMM</name>
<dbReference type="RefSeq" id="WP_147713275.1">
    <property type="nucleotide sequence ID" value="NZ_VKAD01000001.1"/>
</dbReference>
<dbReference type="InterPro" id="IPR009749">
    <property type="entry name" value="DUF1315"/>
</dbReference>
<keyword evidence="3" id="KW-1185">Reference proteome</keyword>
<gene>
    <name evidence="2" type="ORF">FME95_04805</name>
</gene>
<evidence type="ECO:0000313" key="3">
    <source>
        <dbReference type="Proteomes" id="UP000321764"/>
    </source>
</evidence>
<evidence type="ECO:0000256" key="1">
    <source>
        <dbReference type="SAM" id="MobiDB-lite"/>
    </source>
</evidence>
<dbReference type="Proteomes" id="UP000321764">
    <property type="component" value="Unassembled WGS sequence"/>
</dbReference>
<feature type="region of interest" description="Disordered" evidence="1">
    <location>
        <begin position="61"/>
        <end position="88"/>
    </location>
</feature>
<dbReference type="Pfam" id="PF07023">
    <property type="entry name" value="DUF1315"/>
    <property type="match status" value="1"/>
</dbReference>
<proteinExistence type="predicted"/>
<dbReference type="OrthoDB" id="5616307at2"/>
<accession>A0A5C8ZAG3</accession>
<protein>
    <submittedName>
        <fullName evidence="2">DUF1315 family protein</fullName>
    </submittedName>
</protein>
<reference evidence="2 3" key="1">
    <citation type="submission" date="2019-07" db="EMBL/GenBank/DDBJ databases">
        <title>Reinekea sp. strain SSH23 genome sequencing and assembly.</title>
        <authorList>
            <person name="Kim I."/>
        </authorList>
    </citation>
    <scope>NUCLEOTIDE SEQUENCE [LARGE SCALE GENOMIC DNA]</scope>
    <source>
        <strain evidence="2 3">SSH23</strain>
    </source>
</reference>